<keyword evidence="2" id="KW-1185">Reference proteome</keyword>
<sequence length="76" mass="8037">MRIPAGTCACPLGRRALEDLETLIPAIGLTSVDDVEALYETFYPGDELTARTATIIQAVLDQDAPKPAAPARPDLG</sequence>
<reference evidence="1 2" key="1">
    <citation type="submission" date="2020-07" db="EMBL/GenBank/DDBJ databases">
        <title>Sequencing the genomes of 1000 actinobacteria strains.</title>
        <authorList>
            <person name="Klenk H.-P."/>
        </authorList>
    </citation>
    <scope>NUCLEOTIDE SEQUENCE [LARGE SCALE GENOMIC DNA]</scope>
    <source>
        <strain evidence="1 2">DSM 15166</strain>
    </source>
</reference>
<comment type="caution">
    <text evidence="1">The sequence shown here is derived from an EMBL/GenBank/DDBJ whole genome shotgun (WGS) entry which is preliminary data.</text>
</comment>
<name>A0A853DT24_9MICO</name>
<gene>
    <name evidence="1" type="ORF">HNR14_002480</name>
</gene>
<dbReference type="EMBL" id="JACCHJ010000001">
    <property type="protein sequence ID" value="NYK10599.1"/>
    <property type="molecule type" value="Genomic_DNA"/>
</dbReference>
<dbReference type="RefSeq" id="WP_179701309.1">
    <property type="nucleotide sequence ID" value="NZ_BAAAHA010000005.1"/>
</dbReference>
<accession>A0A853DT24</accession>
<protein>
    <submittedName>
        <fullName evidence="1">Uncharacterized protein</fullName>
    </submittedName>
</protein>
<dbReference type="AlphaFoldDB" id="A0A853DT24"/>
<proteinExistence type="predicted"/>
<organism evidence="1 2">
    <name type="scientific">Leifsonia naganoensis</name>
    <dbReference type="NCBI Taxonomy" id="150025"/>
    <lineage>
        <taxon>Bacteria</taxon>
        <taxon>Bacillati</taxon>
        <taxon>Actinomycetota</taxon>
        <taxon>Actinomycetes</taxon>
        <taxon>Micrococcales</taxon>
        <taxon>Microbacteriaceae</taxon>
        <taxon>Leifsonia</taxon>
    </lineage>
</organism>
<evidence type="ECO:0000313" key="2">
    <source>
        <dbReference type="Proteomes" id="UP000521075"/>
    </source>
</evidence>
<evidence type="ECO:0000313" key="1">
    <source>
        <dbReference type="EMBL" id="NYK10599.1"/>
    </source>
</evidence>
<dbReference type="Proteomes" id="UP000521075">
    <property type="component" value="Unassembled WGS sequence"/>
</dbReference>